<feature type="compositionally biased region" description="Basic and acidic residues" evidence="1">
    <location>
        <begin position="407"/>
        <end position="426"/>
    </location>
</feature>
<evidence type="ECO:0000256" key="1">
    <source>
        <dbReference type="SAM" id="MobiDB-lite"/>
    </source>
</evidence>
<keyword evidence="3" id="KW-1185">Reference proteome</keyword>
<feature type="region of interest" description="Disordered" evidence="1">
    <location>
        <begin position="464"/>
        <end position="487"/>
    </location>
</feature>
<comment type="caution">
    <text evidence="2">The sequence shown here is derived from an EMBL/GenBank/DDBJ whole genome shotgun (WGS) entry which is preliminary data.</text>
</comment>
<name>A0A9K3CWQ4_9EUKA</name>
<evidence type="ECO:0000313" key="2">
    <source>
        <dbReference type="EMBL" id="GIQ83560.1"/>
    </source>
</evidence>
<proteinExistence type="predicted"/>
<evidence type="ECO:0000313" key="3">
    <source>
        <dbReference type="Proteomes" id="UP000265618"/>
    </source>
</evidence>
<feature type="compositionally biased region" description="Basic and acidic residues" evidence="1">
    <location>
        <begin position="464"/>
        <end position="474"/>
    </location>
</feature>
<feature type="compositionally biased region" description="Basic and acidic residues" evidence="1">
    <location>
        <begin position="70"/>
        <end position="82"/>
    </location>
</feature>
<sequence length="570" mass="61123">MSVLPLDIPTHASEMAYTEAQGNRTTSPGFAYEFLSSIKDALSNADALYLARDTGTEGEGETAGEAETEGEGKREREETEEEKAMAHVRKVASLMSAVERRNRCLAYLQLGVIAANAYDGRHPFAAELLSLSTHYVHMGALFRVDMGGSASKSAPKGKGKAAAPVATGGTAQVDTSLVPRQMAALLLVGEGYIAKFNSLCSGLVSTGVPRNSATYTMGQQTSREMVSALTTACTLLNKCMDTMETYRSMLTSTQLDPVYTLNALRLAVSGAKILITALDSLRCGPGEISACVPASLAACVHRFLPFLIGPESYSAMHLKGETAGGKRARAGIEIKGLCAAVALLEVQALATEESITCNPLVFKTKREREGEREKEREAEGTGETAPETDAAEAEAEAVPEPTPGQIAREEAEAEREREREREIDRERESLRHVSVSVKGGSRVLDTGTESRRRRCTYRYALSDREREREAERGVDTGADGDDTDTKGAEDSAALEALKSSLTLVLTCTDAVCTEYRVRLIDISPEADTKGITLYPRMASAVASIVRIGFYLQSLAGNTVASLPDLTPSHA</sequence>
<reference evidence="2 3" key="1">
    <citation type="journal article" date="2018" name="PLoS ONE">
        <title>The draft genome of Kipferlia bialata reveals reductive genome evolution in fornicate parasites.</title>
        <authorList>
            <person name="Tanifuji G."/>
            <person name="Takabayashi S."/>
            <person name="Kume K."/>
            <person name="Takagi M."/>
            <person name="Nakayama T."/>
            <person name="Kamikawa R."/>
            <person name="Inagaki Y."/>
            <person name="Hashimoto T."/>
        </authorList>
    </citation>
    <scope>NUCLEOTIDE SEQUENCE [LARGE SCALE GENOMIC DNA]</scope>
    <source>
        <strain evidence="2">NY0173</strain>
    </source>
</reference>
<dbReference type="EMBL" id="BDIP01001095">
    <property type="protein sequence ID" value="GIQ83560.1"/>
    <property type="molecule type" value="Genomic_DNA"/>
</dbReference>
<dbReference type="AlphaFoldDB" id="A0A9K3CWQ4"/>
<organism evidence="2 3">
    <name type="scientific">Kipferlia bialata</name>
    <dbReference type="NCBI Taxonomy" id="797122"/>
    <lineage>
        <taxon>Eukaryota</taxon>
        <taxon>Metamonada</taxon>
        <taxon>Carpediemonas-like organisms</taxon>
        <taxon>Kipferlia</taxon>
    </lineage>
</organism>
<protein>
    <submittedName>
        <fullName evidence="2">Uncharacterized protein</fullName>
    </submittedName>
</protein>
<feature type="non-terminal residue" evidence="2">
    <location>
        <position position="570"/>
    </location>
</feature>
<feature type="region of interest" description="Disordered" evidence="1">
    <location>
        <begin position="366"/>
        <end position="426"/>
    </location>
</feature>
<feature type="region of interest" description="Disordered" evidence="1">
    <location>
        <begin position="54"/>
        <end position="82"/>
    </location>
</feature>
<dbReference type="Proteomes" id="UP000265618">
    <property type="component" value="Unassembled WGS sequence"/>
</dbReference>
<accession>A0A9K3CWQ4</accession>
<gene>
    <name evidence="2" type="ORF">KIPB_004905</name>
</gene>
<feature type="compositionally biased region" description="Acidic residues" evidence="1">
    <location>
        <begin position="56"/>
        <end position="69"/>
    </location>
</feature>
<feature type="compositionally biased region" description="Basic and acidic residues" evidence="1">
    <location>
        <begin position="366"/>
        <end position="379"/>
    </location>
</feature>